<dbReference type="AlphaFoldDB" id="A0A9N9QEP1"/>
<dbReference type="EMBL" id="OU892280">
    <property type="protein sequence ID" value="CAG9767256.1"/>
    <property type="molecule type" value="Genomic_DNA"/>
</dbReference>
<keyword evidence="4" id="KW-1185">Reference proteome</keyword>
<name>A0A9N9QEP1_9CUCU</name>
<accession>A0A9N9QEP1</accession>
<evidence type="ECO:0000313" key="4">
    <source>
        <dbReference type="Proteomes" id="UP001152799"/>
    </source>
</evidence>
<keyword evidence="1" id="KW-0175">Coiled coil</keyword>
<evidence type="ECO:0000256" key="1">
    <source>
        <dbReference type="SAM" id="Coils"/>
    </source>
</evidence>
<evidence type="ECO:0000313" key="3">
    <source>
        <dbReference type="EMBL" id="CAG9767256.1"/>
    </source>
</evidence>
<organism evidence="3 4">
    <name type="scientific">Ceutorhynchus assimilis</name>
    <name type="common">cabbage seed weevil</name>
    <dbReference type="NCBI Taxonomy" id="467358"/>
    <lineage>
        <taxon>Eukaryota</taxon>
        <taxon>Metazoa</taxon>
        <taxon>Ecdysozoa</taxon>
        <taxon>Arthropoda</taxon>
        <taxon>Hexapoda</taxon>
        <taxon>Insecta</taxon>
        <taxon>Pterygota</taxon>
        <taxon>Neoptera</taxon>
        <taxon>Endopterygota</taxon>
        <taxon>Coleoptera</taxon>
        <taxon>Polyphaga</taxon>
        <taxon>Cucujiformia</taxon>
        <taxon>Curculionidae</taxon>
        <taxon>Ceutorhynchinae</taxon>
        <taxon>Ceutorhynchus</taxon>
    </lineage>
</organism>
<proteinExistence type="predicted"/>
<protein>
    <submittedName>
        <fullName evidence="3">Uncharacterized protein</fullName>
    </submittedName>
</protein>
<evidence type="ECO:0000256" key="2">
    <source>
        <dbReference type="SAM" id="MobiDB-lite"/>
    </source>
</evidence>
<feature type="region of interest" description="Disordered" evidence="2">
    <location>
        <begin position="1"/>
        <end position="118"/>
    </location>
</feature>
<reference evidence="3" key="1">
    <citation type="submission" date="2022-01" db="EMBL/GenBank/DDBJ databases">
        <authorList>
            <person name="King R."/>
        </authorList>
    </citation>
    <scope>NUCLEOTIDE SEQUENCE</scope>
</reference>
<feature type="coiled-coil region" evidence="1">
    <location>
        <begin position="304"/>
        <end position="366"/>
    </location>
</feature>
<dbReference type="OrthoDB" id="6592428at2759"/>
<sequence length="545" mass="63678">MQCPDSCNSQQSATGARSRPQSRQENTSRFGYQQAQSPYGQSGPSRQPGYGYQAQSQPRQPGFGYRPQSQPSQAMRQPGFGYQPPGQSGFEAVSQQPPPKPTEQAAKPEEKKKKGLGFQLPPLSIVGAKKEINFDEIRKKVVRQGGPAGEDKKQMAKILKHLKDSKSPILIHEFVSLIAKYTSDNGEIMRQVMEEDLAQFRKMVTKVYENMTQDVSDVLVNEQIQTVNFYKERHDMFNSKMLWMVGEIFQMIPDFDFEKYEKEKDVFLKYVYPLPKLTVRDAEDMELQRRQEAFHRLQWLKIEEGRLAEENKRLEMRLEELKIQHAREQTQSNMKSHIMEDRLQELENEEQQKEKQLKELEHLLGKNIVRTEAFIRLEEDEATRMSKVHPEEIRQCNQFNFISSDNFSRFQLPKFVTKNPTGLLVPLLQWNKKLPINYMLLKAVGRTKGSDPEKGTGSPSKILVCLVGLYKVTIWPIWLQPAIYKRKPFEKPQRLCRKDDRKVLVPECVLDNVNDEIVLIIIRERYMEKLTHYFVEINKKIMYRN</sequence>
<dbReference type="Proteomes" id="UP001152799">
    <property type="component" value="Chromosome 4"/>
</dbReference>
<feature type="compositionally biased region" description="Polar residues" evidence="2">
    <location>
        <begin position="1"/>
        <end position="45"/>
    </location>
</feature>
<gene>
    <name evidence="3" type="ORF">CEUTPL_LOCUS7822</name>
</gene>